<dbReference type="Proteomes" id="UP000198802">
    <property type="component" value="Unassembled WGS sequence"/>
</dbReference>
<evidence type="ECO:0000259" key="10">
    <source>
        <dbReference type="PROSITE" id="PS50893"/>
    </source>
</evidence>
<keyword evidence="5 11" id="KW-0067">ATP-binding</keyword>
<dbReference type="GO" id="GO:0005886">
    <property type="term" value="C:plasma membrane"/>
    <property type="evidence" value="ECO:0007669"/>
    <property type="project" value="UniProtKB-SubCell"/>
</dbReference>
<gene>
    <name evidence="11" type="ORF">Ga0074812_101364</name>
</gene>
<evidence type="ECO:0000256" key="6">
    <source>
        <dbReference type="ARBA" id="ARBA00022967"/>
    </source>
</evidence>
<evidence type="ECO:0000256" key="5">
    <source>
        <dbReference type="ARBA" id="ARBA00022840"/>
    </source>
</evidence>
<evidence type="ECO:0000256" key="8">
    <source>
        <dbReference type="ARBA" id="ARBA00023251"/>
    </source>
</evidence>
<dbReference type="EMBL" id="FAOZ01000001">
    <property type="protein sequence ID" value="CUU53866.1"/>
    <property type="molecule type" value="Genomic_DNA"/>
</dbReference>
<dbReference type="SMART" id="SM00382">
    <property type="entry name" value="AAA"/>
    <property type="match status" value="1"/>
</dbReference>
<keyword evidence="2" id="KW-0813">Transport</keyword>
<accession>A0A0S4QH47</accession>
<dbReference type="Pfam" id="PF00005">
    <property type="entry name" value="ABC_tran"/>
    <property type="match status" value="1"/>
</dbReference>
<dbReference type="RefSeq" id="WP_091270827.1">
    <property type="nucleotide sequence ID" value="NZ_FAOZ01000001.1"/>
</dbReference>
<feature type="region of interest" description="Disordered" evidence="9">
    <location>
        <begin position="16"/>
        <end position="88"/>
    </location>
</feature>
<organism evidence="11 12">
    <name type="scientific">Parafrankia irregularis</name>
    <dbReference type="NCBI Taxonomy" id="795642"/>
    <lineage>
        <taxon>Bacteria</taxon>
        <taxon>Bacillati</taxon>
        <taxon>Actinomycetota</taxon>
        <taxon>Actinomycetes</taxon>
        <taxon>Frankiales</taxon>
        <taxon>Frankiaceae</taxon>
        <taxon>Parafrankia</taxon>
    </lineage>
</organism>
<dbReference type="SUPFAM" id="SSF52540">
    <property type="entry name" value="P-loop containing nucleoside triphosphate hydrolases"/>
    <property type="match status" value="1"/>
</dbReference>
<evidence type="ECO:0000256" key="1">
    <source>
        <dbReference type="ARBA" id="ARBA00004202"/>
    </source>
</evidence>
<keyword evidence="4" id="KW-0547">Nucleotide-binding</keyword>
<keyword evidence="7" id="KW-0472">Membrane</keyword>
<dbReference type="PANTHER" id="PTHR42711:SF16">
    <property type="entry name" value="ABC TRANSPORTER ATP-BINDING PROTEIN"/>
    <property type="match status" value="1"/>
</dbReference>
<evidence type="ECO:0000256" key="4">
    <source>
        <dbReference type="ARBA" id="ARBA00022741"/>
    </source>
</evidence>
<dbReference type="InterPro" id="IPR027417">
    <property type="entry name" value="P-loop_NTPase"/>
</dbReference>
<evidence type="ECO:0000256" key="2">
    <source>
        <dbReference type="ARBA" id="ARBA00022448"/>
    </source>
</evidence>
<evidence type="ECO:0000256" key="7">
    <source>
        <dbReference type="ARBA" id="ARBA00023136"/>
    </source>
</evidence>
<dbReference type="CDD" id="cd03230">
    <property type="entry name" value="ABC_DR_subfamily_A"/>
    <property type="match status" value="1"/>
</dbReference>
<dbReference type="InterPro" id="IPR050763">
    <property type="entry name" value="ABC_transporter_ATP-binding"/>
</dbReference>
<reference evidence="12" key="1">
    <citation type="submission" date="2015-11" db="EMBL/GenBank/DDBJ databases">
        <authorList>
            <person name="Varghese N."/>
        </authorList>
    </citation>
    <scope>NUCLEOTIDE SEQUENCE [LARGE SCALE GENOMIC DNA]</scope>
    <source>
        <strain evidence="12">DSM 45899</strain>
    </source>
</reference>
<keyword evidence="12" id="KW-1185">Reference proteome</keyword>
<dbReference type="InterPro" id="IPR003593">
    <property type="entry name" value="AAA+_ATPase"/>
</dbReference>
<protein>
    <submittedName>
        <fullName evidence="11">ABC-2 type transport system ATP-binding protein</fullName>
    </submittedName>
</protein>
<feature type="compositionally biased region" description="Low complexity" evidence="9">
    <location>
        <begin position="18"/>
        <end position="29"/>
    </location>
</feature>
<dbReference type="PROSITE" id="PS00211">
    <property type="entry name" value="ABC_TRANSPORTER_1"/>
    <property type="match status" value="1"/>
</dbReference>
<proteinExistence type="predicted"/>
<name>A0A0S4QH47_9ACTN</name>
<dbReference type="Gene3D" id="3.40.50.300">
    <property type="entry name" value="P-loop containing nucleotide triphosphate hydrolases"/>
    <property type="match status" value="1"/>
</dbReference>
<evidence type="ECO:0000313" key="12">
    <source>
        <dbReference type="Proteomes" id="UP000198802"/>
    </source>
</evidence>
<comment type="subcellular location">
    <subcellularLocation>
        <location evidence="1">Cell membrane</location>
        <topology evidence="1">Peripheral membrane protein</topology>
    </subcellularLocation>
</comment>
<dbReference type="PANTHER" id="PTHR42711">
    <property type="entry name" value="ABC TRANSPORTER ATP-BINDING PROTEIN"/>
    <property type="match status" value="1"/>
</dbReference>
<evidence type="ECO:0000256" key="9">
    <source>
        <dbReference type="SAM" id="MobiDB-lite"/>
    </source>
</evidence>
<evidence type="ECO:0000256" key="3">
    <source>
        <dbReference type="ARBA" id="ARBA00022475"/>
    </source>
</evidence>
<dbReference type="InterPro" id="IPR017871">
    <property type="entry name" value="ABC_transporter-like_CS"/>
</dbReference>
<keyword evidence="6" id="KW-1278">Translocase</keyword>
<keyword evidence="8" id="KW-0046">Antibiotic resistance</keyword>
<dbReference type="InterPro" id="IPR003439">
    <property type="entry name" value="ABC_transporter-like_ATP-bd"/>
</dbReference>
<dbReference type="PROSITE" id="PS50893">
    <property type="entry name" value="ABC_TRANSPORTER_2"/>
    <property type="match status" value="1"/>
</dbReference>
<feature type="compositionally biased region" description="Basic and acidic residues" evidence="9">
    <location>
        <begin position="58"/>
        <end position="82"/>
    </location>
</feature>
<dbReference type="GO" id="GO:0016887">
    <property type="term" value="F:ATP hydrolysis activity"/>
    <property type="evidence" value="ECO:0007669"/>
    <property type="project" value="InterPro"/>
</dbReference>
<keyword evidence="3" id="KW-1003">Cell membrane</keyword>
<dbReference type="GO" id="GO:0046677">
    <property type="term" value="P:response to antibiotic"/>
    <property type="evidence" value="ECO:0007669"/>
    <property type="project" value="UniProtKB-KW"/>
</dbReference>
<feature type="domain" description="ABC transporter" evidence="10">
    <location>
        <begin position="71"/>
        <end position="302"/>
    </location>
</feature>
<dbReference type="GO" id="GO:0005524">
    <property type="term" value="F:ATP binding"/>
    <property type="evidence" value="ECO:0007669"/>
    <property type="project" value="UniProtKB-KW"/>
</dbReference>
<sequence length="377" mass="39564">MTEVLAVELTELVKTYRRAAGASGAGQARPRYLKAGATQAQAGSPAPSRRGRSRSRGGARDARPAHDAHDRAPGDTTKRDEGIPPPAEVRAVDGLSLGVSAGSVTAVLGPNGAGKTTTIEICEGFRSADSGGVRVLGLHPVRDAAALRPRVGVMLQAGGMYPGARAGEMLRLIAAHHAHPLDTGALMERLGLAEVAGTPFRRLSGGQQQRLSLAMAVVGRPELVFLDEPTAGLDVQGRRDTWELIEELRLSGVTVVLTTHAMDEAERLADQVVIVNRGRVVAAGSPAELTRGGAEGQLRFRAPGGLDVARLLLALPDGTTGWENPPGHYLVQGTVDPQLLAAVTAWCASNGVLAEDLRVEQRTLEDVFLDLTGTELE</sequence>
<dbReference type="AlphaFoldDB" id="A0A0S4QH47"/>
<evidence type="ECO:0000313" key="11">
    <source>
        <dbReference type="EMBL" id="CUU53866.1"/>
    </source>
</evidence>
<dbReference type="FunFam" id="3.40.50.300:FF:000589">
    <property type="entry name" value="ABC transporter, ATP-binding subunit"/>
    <property type="match status" value="1"/>
</dbReference>